<sequence length="101" mass="10741">MAVSAWIPPCAHSSPHGCRRPQAWGLAELAQPFPISSPPPRWSAPSPHGAMDARSLLLLDVDRLGALSSLEVSNNVSVVVEQHVVDSVIFGQPGCTVVKPR</sequence>
<evidence type="ECO:0000313" key="1">
    <source>
        <dbReference type="EMBL" id="ACG25756.1"/>
    </source>
</evidence>
<name>B6SLM3_MAIZE</name>
<proteinExistence type="evidence at transcript level"/>
<organism evidence="1">
    <name type="scientific">Zea mays</name>
    <name type="common">Maize</name>
    <dbReference type="NCBI Taxonomy" id="4577"/>
    <lineage>
        <taxon>Eukaryota</taxon>
        <taxon>Viridiplantae</taxon>
        <taxon>Streptophyta</taxon>
        <taxon>Embryophyta</taxon>
        <taxon>Tracheophyta</taxon>
        <taxon>Spermatophyta</taxon>
        <taxon>Magnoliopsida</taxon>
        <taxon>Liliopsida</taxon>
        <taxon>Poales</taxon>
        <taxon>Poaceae</taxon>
        <taxon>PACMAD clade</taxon>
        <taxon>Panicoideae</taxon>
        <taxon>Andropogonodae</taxon>
        <taxon>Andropogoneae</taxon>
        <taxon>Tripsacinae</taxon>
        <taxon>Zea</taxon>
    </lineage>
</organism>
<accession>B6SLM3</accession>
<dbReference type="EMBL" id="EU953638">
    <property type="protein sequence ID" value="ACG25756.1"/>
    <property type="molecule type" value="mRNA"/>
</dbReference>
<dbReference type="AlphaFoldDB" id="B6SLM3"/>
<protein>
    <submittedName>
        <fullName evidence="1">Uncharacterized protein</fullName>
    </submittedName>
</protein>
<reference evidence="1" key="1">
    <citation type="journal article" date="2009" name="Plant Mol. Biol.">
        <title>Insights into corn genes derived from large-scale cDNA sequencing.</title>
        <authorList>
            <person name="Alexandrov N.N."/>
            <person name="Brover V.V."/>
            <person name="Freidin S."/>
            <person name="Troukhan M.E."/>
            <person name="Tatarinova T.V."/>
            <person name="Zhang H."/>
            <person name="Swaller T.J."/>
            <person name="Lu Y.P."/>
            <person name="Bouck J."/>
            <person name="Flavell R.B."/>
            <person name="Feldmann K.A."/>
        </authorList>
    </citation>
    <scope>NUCLEOTIDE SEQUENCE</scope>
</reference>